<organism evidence="5 6">
    <name type="scientific">Mycobacterium europaeum</name>
    <dbReference type="NCBI Taxonomy" id="761804"/>
    <lineage>
        <taxon>Bacteria</taxon>
        <taxon>Bacillati</taxon>
        <taxon>Actinomycetota</taxon>
        <taxon>Actinomycetes</taxon>
        <taxon>Mycobacteriales</taxon>
        <taxon>Mycobacteriaceae</taxon>
        <taxon>Mycobacterium</taxon>
        <taxon>Mycobacterium simiae complex</taxon>
    </lineage>
</organism>
<dbReference type="Pfam" id="PF14011">
    <property type="entry name" value="ESX-1_EspG"/>
    <property type="match status" value="1"/>
</dbReference>
<keyword evidence="3" id="KW-0963">Cytoplasm</keyword>
<dbReference type="InterPro" id="IPR025734">
    <property type="entry name" value="EspG"/>
</dbReference>
<keyword evidence="4" id="KW-0143">Chaperone</keyword>
<reference evidence="6" key="1">
    <citation type="submission" date="2015-03" db="EMBL/GenBank/DDBJ databases">
        <authorList>
            <person name="Urmite Genomes"/>
        </authorList>
    </citation>
    <scope>NUCLEOTIDE SEQUENCE [LARGE SCALE GENOMIC DNA]</scope>
    <source>
        <strain evidence="6">CSUR P1344</strain>
    </source>
</reference>
<accession>A0A0U1D3H8</accession>
<evidence type="ECO:0000256" key="3">
    <source>
        <dbReference type="ARBA" id="ARBA00022490"/>
    </source>
</evidence>
<proteinExistence type="inferred from homology"/>
<evidence type="ECO:0000313" key="5">
    <source>
        <dbReference type="EMBL" id="CQD06426.1"/>
    </source>
</evidence>
<evidence type="ECO:0000313" key="6">
    <source>
        <dbReference type="Proteomes" id="UP000199601"/>
    </source>
</evidence>
<gene>
    <name evidence="5" type="ORF">BN000_01277</name>
</gene>
<name>A0A0U1D3H8_9MYCO</name>
<comment type="subcellular location">
    <subcellularLocation>
        <location evidence="1">Cytoplasm</location>
    </subcellularLocation>
</comment>
<dbReference type="RefSeq" id="WP_085242715.1">
    <property type="nucleotide sequence ID" value="NZ_CTEC01000001.1"/>
</dbReference>
<dbReference type="Proteomes" id="UP000199601">
    <property type="component" value="Unassembled WGS sequence"/>
</dbReference>
<dbReference type="AlphaFoldDB" id="A0A0U1D3H8"/>
<evidence type="ECO:0000256" key="2">
    <source>
        <dbReference type="ARBA" id="ARBA00006411"/>
    </source>
</evidence>
<evidence type="ECO:0000256" key="4">
    <source>
        <dbReference type="ARBA" id="ARBA00023186"/>
    </source>
</evidence>
<dbReference type="STRING" id="761804.BN000_01277"/>
<evidence type="ECO:0000256" key="1">
    <source>
        <dbReference type="ARBA" id="ARBA00004496"/>
    </source>
</evidence>
<comment type="similarity">
    <text evidence="2">Belongs to the EspG family.</text>
</comment>
<dbReference type="EMBL" id="CTEC01000001">
    <property type="protein sequence ID" value="CQD06426.1"/>
    <property type="molecule type" value="Genomic_DNA"/>
</dbReference>
<keyword evidence="6" id="KW-1185">Reference proteome</keyword>
<dbReference type="GO" id="GO:0005737">
    <property type="term" value="C:cytoplasm"/>
    <property type="evidence" value="ECO:0007669"/>
    <property type="project" value="UniProtKB-SubCell"/>
</dbReference>
<protein>
    <submittedName>
        <fullName evidence="5">Uncharacterized protein</fullName>
    </submittedName>
</protein>
<sequence length="276" mass="29813">MLTTTVDGLWVLQAVTGVEQTCPELGLRPLLPRLDTPERALRHPVAAELKAAGALDDAGNVDPMIREWLTVLLRRDLGLLVTISVPGREATRASICRFASWWVVLERHGDLVRLYPAGTASNENGASDLVVGQVERLCGVAEVAPLKPVTLDTEQLLASVRDPASLRTFLLSQNLDVDQLQIVMMAADPARSAHAAIVGLQAGVGPDEMARIAVGDSTVSIIDTPAGRVCVENVTSGQRRYQIVSPGSRSDISGAVQRLIRRLPAGEEWYSYRRVV</sequence>
<dbReference type="OrthoDB" id="4741091at2"/>